<gene>
    <name evidence="4" type="ORF">FOZ62_008103</name>
</gene>
<sequence>MPVGPVIDGVALPDVPLEVVRVGKHNKVPAIAGVNHDEGTAFVMALKALVPNVPVIPTEKSVEDTIYYVLQDEAAYVYGEENLGFELAAEMVRDIIFHCPTMALAEALSDQGVDSYVYGFEMNPLFPKMIANINTGDIPGMNFGNFTSFSDKPVSKKNPDVFELYMGHPPRRRGDAYHKVSDKFSCMWANMASGGSPLDGGAVCPAEPDLAEWGEYMGSDENPLGQYLHIGKKTTDSFPNTEICKFWDAHPIVFHNLRSDLTATTSTTVQV</sequence>
<comment type="caution">
    <text evidence="4">The sequence shown here is derived from an EMBL/GenBank/DDBJ whole genome shotgun (WGS) entry which is preliminary data.</text>
</comment>
<dbReference type="InterPro" id="IPR002018">
    <property type="entry name" value="CarbesteraseB"/>
</dbReference>
<evidence type="ECO:0000256" key="1">
    <source>
        <dbReference type="ARBA" id="ARBA00005964"/>
    </source>
</evidence>
<dbReference type="AlphaFoldDB" id="A0A7J6S7Q1"/>
<comment type="similarity">
    <text evidence="1">Belongs to the type-B carboxylesterase/lipase family.</text>
</comment>
<feature type="non-terminal residue" evidence="4">
    <location>
        <position position="271"/>
    </location>
</feature>
<dbReference type="SUPFAM" id="SSF53474">
    <property type="entry name" value="alpha/beta-Hydrolases"/>
    <property type="match status" value="1"/>
</dbReference>
<feature type="domain" description="Carboxylesterase type B" evidence="3">
    <location>
        <begin position="2"/>
        <end position="247"/>
    </location>
</feature>
<dbReference type="InterPro" id="IPR050654">
    <property type="entry name" value="AChE-related_enzymes"/>
</dbReference>
<name>A0A7J6S7Q1_PEROL</name>
<proteinExistence type="inferred from homology"/>
<dbReference type="Gene3D" id="3.40.50.1820">
    <property type="entry name" value="alpha/beta hydrolase"/>
    <property type="match status" value="1"/>
</dbReference>
<dbReference type="EMBL" id="JABANM010016833">
    <property type="protein sequence ID" value="KAF4728793.1"/>
    <property type="molecule type" value="Genomic_DNA"/>
</dbReference>
<protein>
    <recommendedName>
        <fullName evidence="3">Carboxylesterase type B domain-containing protein</fullName>
    </recommendedName>
</protein>
<dbReference type="Proteomes" id="UP000574390">
    <property type="component" value="Unassembled WGS sequence"/>
</dbReference>
<dbReference type="GO" id="GO:0052689">
    <property type="term" value="F:carboxylic ester hydrolase activity"/>
    <property type="evidence" value="ECO:0007669"/>
    <property type="project" value="TreeGrafter"/>
</dbReference>
<evidence type="ECO:0000256" key="2">
    <source>
        <dbReference type="ARBA" id="ARBA00022801"/>
    </source>
</evidence>
<evidence type="ECO:0000313" key="4">
    <source>
        <dbReference type="EMBL" id="KAF4728793.1"/>
    </source>
</evidence>
<evidence type="ECO:0000259" key="3">
    <source>
        <dbReference type="Pfam" id="PF00135"/>
    </source>
</evidence>
<reference evidence="4 5" key="1">
    <citation type="submission" date="2020-04" db="EMBL/GenBank/DDBJ databases">
        <title>Perkinsus olseni comparative genomics.</title>
        <authorList>
            <person name="Bogema D.R."/>
        </authorList>
    </citation>
    <scope>NUCLEOTIDE SEQUENCE [LARGE SCALE GENOMIC DNA]</scope>
    <source>
        <strain evidence="4">ATCC PRA-205</strain>
    </source>
</reference>
<evidence type="ECO:0000313" key="5">
    <source>
        <dbReference type="Proteomes" id="UP000574390"/>
    </source>
</evidence>
<dbReference type="InterPro" id="IPR029058">
    <property type="entry name" value="AB_hydrolase_fold"/>
</dbReference>
<dbReference type="Pfam" id="PF00135">
    <property type="entry name" value="COesterase"/>
    <property type="match status" value="1"/>
</dbReference>
<keyword evidence="2" id="KW-0378">Hydrolase</keyword>
<dbReference type="PANTHER" id="PTHR43918">
    <property type="entry name" value="ACETYLCHOLINESTERASE"/>
    <property type="match status" value="1"/>
</dbReference>
<accession>A0A7J6S7Q1</accession>
<organism evidence="4 5">
    <name type="scientific">Perkinsus olseni</name>
    <name type="common">Perkinsus atlanticus</name>
    <dbReference type="NCBI Taxonomy" id="32597"/>
    <lineage>
        <taxon>Eukaryota</taxon>
        <taxon>Sar</taxon>
        <taxon>Alveolata</taxon>
        <taxon>Perkinsozoa</taxon>
        <taxon>Perkinsea</taxon>
        <taxon>Perkinsida</taxon>
        <taxon>Perkinsidae</taxon>
        <taxon>Perkinsus</taxon>
    </lineage>
</organism>
<dbReference type="PANTHER" id="PTHR43918:SF4">
    <property type="entry name" value="CARBOXYLIC ESTER HYDROLASE"/>
    <property type="match status" value="1"/>
</dbReference>